<dbReference type="Pfam" id="PF01841">
    <property type="entry name" value="Transglut_core"/>
    <property type="match status" value="1"/>
</dbReference>
<feature type="domain" description="Transglutaminase-like" evidence="2">
    <location>
        <begin position="277"/>
        <end position="354"/>
    </location>
</feature>
<gene>
    <name evidence="3" type="ORF">QJ048_17675</name>
</gene>
<sequence>MNLLNTALKKTAILSLSCLPLIAFCQDYPKMAKDLQQQFKEDKVYVIGTATTYEFSKDSKVGAKVEITGDEDLLSLRYNDGINILQVYDGNSKIEKFYAESNLHQKAPDDKKVCGTYTSDGLFFDDSKFCGHQLRLKEVGEVWHSHFEKKIYDAKYLSTIFFPSSYPTAEKKIKLIIPRELDIEIKEFNFEGYSIKKSETADGSDRIIEYTAKKLTGMKTERAERGMQYTYPHLLILPKSANVSGKQMMILSSNADLYSWYSGLASQLQPDRQALQSTVNQLVKDKKTDEEKVKAIYYWVQDNIRYIAFEDGVAAFKPDEAQHVFEKKYGDCKGMANLTREMLKAAGYDARLTWIGTRHIMYESIPTLAANNHMICTLFLKGKEYFLDGTEKYVPFGENALRIQGRPAMIEDGNKFIVEKIPVADEDADVRNITATINGEALEGKCTVTLKGESKKNFLYQYHYTKNDDKSEWVSSFASDGNDKIKITNLKLPDLDQREGMLTFDCNYSYPGAVSSFNNEYYIDLDPSKSFQSWVIKDDRQSDVDFKERIHEKIIVVLTIPQGYKAATLPDNINIKEPEFSFSVQYKQEGDKVIYTKELNIPEGVIQKKNFAKWNNAVKELTKSYDNQIVLKK</sequence>
<accession>A0ABT6RGX9</accession>
<evidence type="ECO:0000313" key="4">
    <source>
        <dbReference type="Proteomes" id="UP001226434"/>
    </source>
</evidence>
<dbReference type="Proteomes" id="UP001226434">
    <property type="component" value="Unassembled WGS sequence"/>
</dbReference>
<proteinExistence type="predicted"/>
<dbReference type="InterPro" id="IPR038765">
    <property type="entry name" value="Papain-like_cys_pep_sf"/>
</dbReference>
<dbReference type="RefSeq" id="WP_282335735.1">
    <property type="nucleotide sequence ID" value="NZ_JASBRG010000007.1"/>
</dbReference>
<evidence type="ECO:0000313" key="3">
    <source>
        <dbReference type="EMBL" id="MDI3321630.1"/>
    </source>
</evidence>
<comment type="caution">
    <text evidence="3">The sequence shown here is derived from an EMBL/GenBank/DDBJ whole genome shotgun (WGS) entry which is preliminary data.</text>
</comment>
<evidence type="ECO:0000256" key="1">
    <source>
        <dbReference type="SAM" id="SignalP"/>
    </source>
</evidence>
<protein>
    <submittedName>
        <fullName evidence="3">Transglutaminase domain-containing protein</fullName>
    </submittedName>
</protein>
<dbReference type="InterPro" id="IPR002931">
    <property type="entry name" value="Transglutaminase-like"/>
</dbReference>
<keyword evidence="4" id="KW-1185">Reference proteome</keyword>
<dbReference type="EMBL" id="JASBRG010000007">
    <property type="protein sequence ID" value="MDI3321630.1"/>
    <property type="molecule type" value="Genomic_DNA"/>
</dbReference>
<keyword evidence="1" id="KW-0732">Signal</keyword>
<organism evidence="3 4">
    <name type="scientific">Pinibacter soli</name>
    <dbReference type="NCBI Taxonomy" id="3044211"/>
    <lineage>
        <taxon>Bacteria</taxon>
        <taxon>Pseudomonadati</taxon>
        <taxon>Bacteroidota</taxon>
        <taxon>Chitinophagia</taxon>
        <taxon>Chitinophagales</taxon>
        <taxon>Chitinophagaceae</taxon>
        <taxon>Pinibacter</taxon>
    </lineage>
</organism>
<dbReference type="SUPFAM" id="SSF54001">
    <property type="entry name" value="Cysteine proteinases"/>
    <property type="match status" value="1"/>
</dbReference>
<evidence type="ECO:0000259" key="2">
    <source>
        <dbReference type="Pfam" id="PF01841"/>
    </source>
</evidence>
<feature type="chain" id="PRO_5046430368" evidence="1">
    <location>
        <begin position="26"/>
        <end position="633"/>
    </location>
</feature>
<dbReference type="Gene3D" id="2.60.40.3140">
    <property type="match status" value="1"/>
</dbReference>
<dbReference type="Gene3D" id="3.10.620.30">
    <property type="match status" value="1"/>
</dbReference>
<name>A0ABT6RGX9_9BACT</name>
<dbReference type="Gene3D" id="2.60.120.1130">
    <property type="match status" value="1"/>
</dbReference>
<feature type="signal peptide" evidence="1">
    <location>
        <begin position="1"/>
        <end position="25"/>
    </location>
</feature>
<reference evidence="3 4" key="1">
    <citation type="submission" date="2023-05" db="EMBL/GenBank/DDBJ databases">
        <title>Genome sequence of Pinibacter sp. MAH-24.</title>
        <authorList>
            <person name="Huq M.A."/>
        </authorList>
    </citation>
    <scope>NUCLEOTIDE SEQUENCE [LARGE SCALE GENOMIC DNA]</scope>
    <source>
        <strain evidence="3 4">MAH-24</strain>
    </source>
</reference>